<sequence>MKFFPNVYAPVNRGEVNNEPSMTIPDMTYSISEILRLHSIGTLPAGLVRDVLYDESDDFDSVLAEYLPAYDLVDKDRELLLLRKKFEAMRSIKTSPTSHEDSPVSDSDSSSSETTTPVGSE</sequence>
<organism evidence="2">
    <name type="scientific">Dipodfec virus UA06Rod_19</name>
    <dbReference type="NCBI Taxonomy" id="2929319"/>
    <lineage>
        <taxon>Viruses</taxon>
        <taxon>Monodnaviria</taxon>
        <taxon>Sangervirae</taxon>
        <taxon>Phixviricota</taxon>
        <taxon>Malgrandaviricetes</taxon>
        <taxon>Petitvirales</taxon>
        <taxon>Microviridae</taxon>
    </lineage>
</organism>
<accession>A0A976R745</accession>
<reference evidence="2" key="1">
    <citation type="submission" date="2022-02" db="EMBL/GenBank/DDBJ databases">
        <title>Towards deciphering the DNA virus diversity associated with rodent species in the families Cricetidae and Heteromyidae.</title>
        <authorList>
            <person name="Lund M."/>
            <person name="Larsen B.B."/>
            <person name="Gryseels S."/>
            <person name="Kraberger S."/>
            <person name="Rowsey D.M."/>
            <person name="Steger L."/>
            <person name="Yule K.M."/>
            <person name="Upham N.S."/>
            <person name="Worobey M."/>
            <person name="Van Doorslaer K."/>
            <person name="Varsani A."/>
        </authorList>
    </citation>
    <scope>NUCLEOTIDE SEQUENCE</scope>
    <source>
        <strain evidence="2">UA06Rod_19</strain>
    </source>
</reference>
<name>A0A976R745_9VIRU</name>
<proteinExistence type="predicted"/>
<evidence type="ECO:0000256" key="1">
    <source>
        <dbReference type="SAM" id="MobiDB-lite"/>
    </source>
</evidence>
<evidence type="ECO:0000313" key="2">
    <source>
        <dbReference type="EMBL" id="UPW41384.1"/>
    </source>
</evidence>
<feature type="region of interest" description="Disordered" evidence="1">
    <location>
        <begin position="91"/>
        <end position="121"/>
    </location>
</feature>
<feature type="compositionally biased region" description="Low complexity" evidence="1">
    <location>
        <begin position="104"/>
        <end position="121"/>
    </location>
</feature>
<dbReference type="EMBL" id="OM869588">
    <property type="protein sequence ID" value="UPW41384.1"/>
    <property type="molecule type" value="Genomic_DNA"/>
</dbReference>
<protein>
    <submittedName>
        <fullName evidence="2">Uncharacterized protein</fullName>
    </submittedName>
</protein>